<comment type="caution">
    <text evidence="13">The sequence shown here is derived from an EMBL/GenBank/DDBJ whole genome shotgun (WGS) entry which is preliminary data.</text>
</comment>
<evidence type="ECO:0000256" key="6">
    <source>
        <dbReference type="ARBA" id="ARBA00022842"/>
    </source>
</evidence>
<dbReference type="InterPro" id="IPR004488">
    <property type="entry name" value="Mg/Co-transport_prot_CorA"/>
</dbReference>
<dbReference type="Gene3D" id="1.20.58.340">
    <property type="entry name" value="Magnesium transport protein CorA, transmembrane region"/>
    <property type="match status" value="2"/>
</dbReference>
<dbReference type="Gene3D" id="3.30.460.20">
    <property type="entry name" value="CorA soluble domain-like"/>
    <property type="match status" value="1"/>
</dbReference>
<comment type="function">
    <text evidence="11">Mediates influx of magnesium ions. Alternates between open and closed states. Activated by low cytoplasmic Mg(2+) levels. Inactive when cytoplasmic Mg(2+) levels are high.</text>
</comment>
<gene>
    <name evidence="12 13" type="primary">corA</name>
    <name evidence="13" type="ORF">DLM86_18270</name>
</gene>
<evidence type="ECO:0000256" key="10">
    <source>
        <dbReference type="ARBA" id="ARBA00034269"/>
    </source>
</evidence>
<dbReference type="SUPFAM" id="SSF143865">
    <property type="entry name" value="CorA soluble domain-like"/>
    <property type="match status" value="1"/>
</dbReference>
<evidence type="ECO:0000256" key="9">
    <source>
        <dbReference type="ARBA" id="ARBA00023136"/>
    </source>
</evidence>
<keyword evidence="7 12" id="KW-1133">Transmembrane helix</keyword>
<evidence type="ECO:0000256" key="3">
    <source>
        <dbReference type="ARBA" id="ARBA00022448"/>
    </source>
</evidence>
<evidence type="ECO:0000256" key="12">
    <source>
        <dbReference type="RuleBase" id="RU362010"/>
    </source>
</evidence>
<comment type="similarity">
    <text evidence="2 12">Belongs to the CorA metal ion transporter (MIT) (TC 1.A.35) family.</text>
</comment>
<keyword evidence="5 12" id="KW-0812">Transmembrane</keyword>
<dbReference type="AlphaFoldDB" id="A0A2V5K1H5"/>
<evidence type="ECO:0000256" key="5">
    <source>
        <dbReference type="ARBA" id="ARBA00022692"/>
    </source>
</evidence>
<evidence type="ECO:0000256" key="1">
    <source>
        <dbReference type="ARBA" id="ARBA00004651"/>
    </source>
</evidence>
<dbReference type="Pfam" id="PF01544">
    <property type="entry name" value="CorA"/>
    <property type="match status" value="1"/>
</dbReference>
<proteinExistence type="inferred from homology"/>
<evidence type="ECO:0000256" key="11">
    <source>
        <dbReference type="ARBA" id="ARBA00045497"/>
    </source>
</evidence>
<dbReference type="CDD" id="cd12822">
    <property type="entry name" value="TmCorA-like"/>
    <property type="match status" value="1"/>
</dbReference>
<dbReference type="InterPro" id="IPR045861">
    <property type="entry name" value="CorA_cytoplasmic_dom"/>
</dbReference>
<keyword evidence="6 12" id="KW-0460">Magnesium</keyword>
<dbReference type="GO" id="GO:0015095">
    <property type="term" value="F:magnesium ion transmembrane transporter activity"/>
    <property type="evidence" value="ECO:0007669"/>
    <property type="project" value="UniProtKB-UniRule"/>
</dbReference>
<dbReference type="SUPFAM" id="SSF144083">
    <property type="entry name" value="Magnesium transport protein CorA, transmembrane region"/>
    <property type="match status" value="1"/>
</dbReference>
<organism evidence="13 14">
    <name type="scientific">Paenibacillus flagellatus</name>
    <dbReference type="NCBI Taxonomy" id="2211139"/>
    <lineage>
        <taxon>Bacteria</taxon>
        <taxon>Bacillati</taxon>
        <taxon>Bacillota</taxon>
        <taxon>Bacilli</taxon>
        <taxon>Bacillales</taxon>
        <taxon>Paenibacillaceae</taxon>
        <taxon>Paenibacillus</taxon>
    </lineage>
</organism>
<evidence type="ECO:0000313" key="13">
    <source>
        <dbReference type="EMBL" id="PYI52951.1"/>
    </source>
</evidence>
<dbReference type="GO" id="GO:0000287">
    <property type="term" value="F:magnesium ion binding"/>
    <property type="evidence" value="ECO:0007669"/>
    <property type="project" value="TreeGrafter"/>
</dbReference>
<accession>A0A2V5K1H5</accession>
<evidence type="ECO:0000256" key="4">
    <source>
        <dbReference type="ARBA" id="ARBA00022475"/>
    </source>
</evidence>
<dbReference type="EMBL" id="QJVJ01000008">
    <property type="protein sequence ID" value="PYI52951.1"/>
    <property type="molecule type" value="Genomic_DNA"/>
</dbReference>
<keyword evidence="3 12" id="KW-0813">Transport</keyword>
<dbReference type="FunFam" id="1.20.58.340:FF:000004">
    <property type="entry name" value="Magnesium transport protein CorA"/>
    <property type="match status" value="1"/>
</dbReference>
<dbReference type="InterPro" id="IPR002523">
    <property type="entry name" value="MgTranspt_CorA/ZnTranspt_ZntB"/>
</dbReference>
<feature type="transmembrane region" description="Helical" evidence="12">
    <location>
        <begin position="283"/>
        <end position="303"/>
    </location>
</feature>
<dbReference type="InterPro" id="IPR045863">
    <property type="entry name" value="CorA_TM1_TM2"/>
</dbReference>
<evidence type="ECO:0000256" key="2">
    <source>
        <dbReference type="ARBA" id="ARBA00009765"/>
    </source>
</evidence>
<dbReference type="PANTHER" id="PTHR46494:SF1">
    <property type="entry name" value="CORA FAMILY METAL ION TRANSPORTER (EUROFUNG)"/>
    <property type="match status" value="1"/>
</dbReference>
<comment type="subcellular location">
    <subcellularLocation>
        <location evidence="1">Cell membrane</location>
        <topology evidence="1">Multi-pass membrane protein</topology>
    </subcellularLocation>
    <subcellularLocation>
        <location evidence="12">Membrane</location>
        <topology evidence="12">Multi-pass membrane protein</topology>
    </subcellularLocation>
</comment>
<evidence type="ECO:0000313" key="14">
    <source>
        <dbReference type="Proteomes" id="UP000247476"/>
    </source>
</evidence>
<dbReference type="PANTHER" id="PTHR46494">
    <property type="entry name" value="CORA FAMILY METAL ION TRANSPORTER (EUROFUNG)"/>
    <property type="match status" value="1"/>
</dbReference>
<dbReference type="NCBIfam" id="TIGR00383">
    <property type="entry name" value="corA"/>
    <property type="match status" value="1"/>
</dbReference>
<dbReference type="GO" id="GO:0005886">
    <property type="term" value="C:plasma membrane"/>
    <property type="evidence" value="ECO:0007669"/>
    <property type="project" value="UniProtKB-SubCell"/>
</dbReference>
<keyword evidence="9 12" id="KW-0472">Membrane</keyword>
<keyword evidence="8 12" id="KW-0406">Ion transport</keyword>
<keyword evidence="14" id="KW-1185">Reference proteome</keyword>
<evidence type="ECO:0000256" key="8">
    <source>
        <dbReference type="ARBA" id="ARBA00023065"/>
    </source>
</evidence>
<comment type="catalytic activity">
    <reaction evidence="10">
        <text>Mg(2+)(in) = Mg(2+)(out)</text>
        <dbReference type="Rhea" id="RHEA:29827"/>
        <dbReference type="ChEBI" id="CHEBI:18420"/>
    </reaction>
</comment>
<keyword evidence="4 12" id="KW-1003">Cell membrane</keyword>
<protein>
    <recommendedName>
        <fullName evidence="12">Magnesium transport protein CorA</fullName>
    </recommendedName>
</protein>
<sequence>MLVYNKTTRSVTKEAVRVPGPDEVAWIRLRSPQPEELEHVLHDMFRCHPLLVEDCIKMNQRPKMDRYQDRIFISFYALNEDLSVSEIATVIGENFVITIYRHEIRFFDELYAEFEQVEGKMEHAGQVLYHILDRTVDEYVDPINRYDDRIEKMEHAIYRNPHVRIAQNIFKMKRTIHMLRRNFVEERTILGAISHQSFPYTRPEADVYFVDIYDHLSRIVDSLDIYRDSLNGLLELQMNMKSDRMNEIMKTLTIASTFFMPLTFIVGIYGMNFKRMPELDWDYGYVAVWIVMIAVSVALWIFYKRKKWM</sequence>
<feature type="transmembrane region" description="Helical" evidence="12">
    <location>
        <begin position="248"/>
        <end position="271"/>
    </location>
</feature>
<dbReference type="RefSeq" id="WP_110841500.1">
    <property type="nucleotide sequence ID" value="NZ_QJVJ01000008.1"/>
</dbReference>
<reference evidence="13 14" key="1">
    <citation type="submission" date="2018-05" db="EMBL/GenBank/DDBJ databases">
        <title>Paenibacillus flagellatus sp. nov., isolated from selenium mineral soil.</title>
        <authorList>
            <person name="Dai X."/>
        </authorList>
    </citation>
    <scope>NUCLEOTIDE SEQUENCE [LARGE SCALE GENOMIC DNA]</scope>
    <source>
        <strain evidence="13 14">DXL2</strain>
    </source>
</reference>
<name>A0A2V5K1H5_9BACL</name>
<dbReference type="Proteomes" id="UP000247476">
    <property type="component" value="Unassembled WGS sequence"/>
</dbReference>
<dbReference type="OrthoDB" id="9803416at2"/>
<dbReference type="GO" id="GO:0050897">
    <property type="term" value="F:cobalt ion binding"/>
    <property type="evidence" value="ECO:0007669"/>
    <property type="project" value="TreeGrafter"/>
</dbReference>
<evidence type="ECO:0000256" key="7">
    <source>
        <dbReference type="ARBA" id="ARBA00022989"/>
    </source>
</evidence>
<dbReference type="GO" id="GO:0015087">
    <property type="term" value="F:cobalt ion transmembrane transporter activity"/>
    <property type="evidence" value="ECO:0007669"/>
    <property type="project" value="UniProtKB-UniRule"/>
</dbReference>